<dbReference type="Proteomes" id="UP000027395">
    <property type="component" value="Chromosome"/>
</dbReference>
<dbReference type="EMBL" id="CM002803">
    <property type="protein sequence ID" value="KEI67922.1"/>
    <property type="molecule type" value="Genomic_DNA"/>
</dbReference>
<accession>A0A073CJ44</accession>
<dbReference type="PATRIC" id="fig|388467.6.peg.3037"/>
<protein>
    <submittedName>
        <fullName evidence="1">Uncharacterized protein</fullName>
    </submittedName>
</protein>
<evidence type="ECO:0000313" key="1">
    <source>
        <dbReference type="EMBL" id="KEI67922.1"/>
    </source>
</evidence>
<sequence length="78" mass="8855">MIKSGGVAFALINDSGLLLNQPPVFPYPNHWVALLGEIQINQNSNLIHFNVYTWGQEMQITVDLTTFKTYFWEVVTGI</sequence>
<organism evidence="1 2">
    <name type="scientific">Planktothrix agardhii (strain NIVA-CYA 126/8)</name>
    <dbReference type="NCBI Taxonomy" id="388467"/>
    <lineage>
        <taxon>Bacteria</taxon>
        <taxon>Bacillati</taxon>
        <taxon>Cyanobacteriota</taxon>
        <taxon>Cyanophyceae</taxon>
        <taxon>Oscillatoriophycideae</taxon>
        <taxon>Oscillatoriales</taxon>
        <taxon>Microcoleaceae</taxon>
        <taxon>Planktothrix</taxon>
    </lineage>
</organism>
<keyword evidence="2" id="KW-1185">Reference proteome</keyword>
<reference evidence="1 2" key="1">
    <citation type="journal article" date="2014" name="Appl. Environ. Microbiol.">
        <title>Elucidation of insertion elements encoded on plasmids and in vitro construction of shuttle vectors from the toxic cyanobacterium Planktothrix.</title>
        <authorList>
            <person name="Christiansen G."/>
            <person name="Goesmann A."/>
            <person name="Kurmayer R."/>
        </authorList>
    </citation>
    <scope>NUCLEOTIDE SEQUENCE [LARGE SCALE GENOMIC DNA]</scope>
    <source>
        <strain evidence="1 2">NIVA-CYA 126/8</strain>
    </source>
</reference>
<dbReference type="AlphaFoldDB" id="A0A073CJ44"/>
<evidence type="ECO:0000313" key="2">
    <source>
        <dbReference type="Proteomes" id="UP000027395"/>
    </source>
</evidence>
<dbReference type="STRING" id="388467.A19Y_3092"/>
<gene>
    <name evidence="1" type="ORF">A19Y_3092</name>
</gene>
<dbReference type="RefSeq" id="WP_202807847.1">
    <property type="nucleotide sequence ID" value="NZ_CM002803.1"/>
</dbReference>
<name>A0A073CJ44_PLAA1</name>
<dbReference type="HOGENOM" id="CLU_2618972_0_0_3"/>
<proteinExistence type="predicted"/>